<reference evidence="2 3" key="1">
    <citation type="submission" date="2023-03" db="EMBL/GenBank/DDBJ databases">
        <title>WGS of Gossypium arboreum.</title>
        <authorList>
            <person name="Yu D."/>
        </authorList>
    </citation>
    <scope>NUCLEOTIDE SEQUENCE [LARGE SCALE GENOMIC DNA]</scope>
    <source>
        <tissue evidence="2">Leaf</tissue>
    </source>
</reference>
<comment type="caution">
    <text evidence="2">The sequence shown here is derived from an EMBL/GenBank/DDBJ whole genome shotgun (WGS) entry which is preliminary data.</text>
</comment>
<gene>
    <name evidence="2" type="ORF">PVK06_008118</name>
</gene>
<organism evidence="2 3">
    <name type="scientific">Gossypium arboreum</name>
    <name type="common">Tree cotton</name>
    <name type="synonym">Gossypium nanking</name>
    <dbReference type="NCBI Taxonomy" id="29729"/>
    <lineage>
        <taxon>Eukaryota</taxon>
        <taxon>Viridiplantae</taxon>
        <taxon>Streptophyta</taxon>
        <taxon>Embryophyta</taxon>
        <taxon>Tracheophyta</taxon>
        <taxon>Spermatophyta</taxon>
        <taxon>Magnoliopsida</taxon>
        <taxon>eudicotyledons</taxon>
        <taxon>Gunneridae</taxon>
        <taxon>Pentapetalae</taxon>
        <taxon>rosids</taxon>
        <taxon>malvids</taxon>
        <taxon>Malvales</taxon>
        <taxon>Malvaceae</taxon>
        <taxon>Malvoideae</taxon>
        <taxon>Gossypium</taxon>
    </lineage>
</organism>
<name>A0ABR0QJ41_GOSAR</name>
<feature type="compositionally biased region" description="Low complexity" evidence="1">
    <location>
        <begin position="111"/>
        <end position="127"/>
    </location>
</feature>
<protein>
    <submittedName>
        <fullName evidence="2">Uncharacterized protein</fullName>
    </submittedName>
</protein>
<keyword evidence="3" id="KW-1185">Reference proteome</keyword>
<evidence type="ECO:0000313" key="2">
    <source>
        <dbReference type="EMBL" id="KAK5839340.1"/>
    </source>
</evidence>
<feature type="region of interest" description="Disordered" evidence="1">
    <location>
        <begin position="1"/>
        <end position="32"/>
    </location>
</feature>
<dbReference type="EMBL" id="JARKNE010000003">
    <property type="protein sequence ID" value="KAK5839340.1"/>
    <property type="molecule type" value="Genomic_DNA"/>
</dbReference>
<evidence type="ECO:0000256" key="1">
    <source>
        <dbReference type="SAM" id="MobiDB-lite"/>
    </source>
</evidence>
<sequence length="127" mass="14901">MKEPQLEDTKASRSLPKLGSKQSDRRGRTDEHWPTFHAKYINLWNNRYEVLPSREIIVALELTYNPKYMSWLRVHGKPYLLAKEVKGRQPHTRRPQRVPRHLRFRADTEGSPSSTPTQEPTSMSHPS</sequence>
<feature type="compositionally biased region" description="Basic and acidic residues" evidence="1">
    <location>
        <begin position="1"/>
        <end position="11"/>
    </location>
</feature>
<accession>A0ABR0QJ41</accession>
<feature type="compositionally biased region" description="Basic and acidic residues" evidence="1">
    <location>
        <begin position="22"/>
        <end position="32"/>
    </location>
</feature>
<proteinExistence type="predicted"/>
<feature type="compositionally biased region" description="Basic residues" evidence="1">
    <location>
        <begin position="88"/>
        <end position="103"/>
    </location>
</feature>
<dbReference type="Proteomes" id="UP001358586">
    <property type="component" value="Chromosome 3"/>
</dbReference>
<feature type="region of interest" description="Disordered" evidence="1">
    <location>
        <begin position="85"/>
        <end position="127"/>
    </location>
</feature>
<evidence type="ECO:0000313" key="3">
    <source>
        <dbReference type="Proteomes" id="UP001358586"/>
    </source>
</evidence>